<proteinExistence type="predicted"/>
<accession>A0A1A5HU22</accession>
<name>A0A1A5HU22_RHILI</name>
<protein>
    <recommendedName>
        <fullName evidence="3">Lipoprotein</fullName>
    </recommendedName>
</protein>
<dbReference type="RefSeq" id="WP_010910588.1">
    <property type="nucleotide sequence ID" value="NZ_LZTH01000003.1"/>
</dbReference>
<reference evidence="2" key="1">
    <citation type="submission" date="2016-06" db="EMBL/GenBank/DDBJ databases">
        <title>NZP2037 Pacbio-Illumina hybrid assembly.</title>
        <authorList>
            <person name="Ramsay J.P."/>
        </authorList>
    </citation>
    <scope>NUCLEOTIDE SEQUENCE [LARGE SCALE GENOMIC DNA]</scope>
    <source>
        <strain evidence="2">R7ANS::ICEMlSym2042</strain>
    </source>
</reference>
<organism evidence="1 2">
    <name type="scientific">Rhizobium loti</name>
    <name type="common">Mesorhizobium loti</name>
    <dbReference type="NCBI Taxonomy" id="381"/>
    <lineage>
        <taxon>Bacteria</taxon>
        <taxon>Pseudomonadati</taxon>
        <taxon>Pseudomonadota</taxon>
        <taxon>Alphaproteobacteria</taxon>
        <taxon>Hyphomicrobiales</taxon>
        <taxon>Phyllobacteriaceae</taxon>
        <taxon>Mesorhizobium</taxon>
    </lineage>
</organism>
<gene>
    <name evidence="1" type="ORF">BAE39_22935</name>
</gene>
<evidence type="ECO:0008006" key="3">
    <source>
        <dbReference type="Google" id="ProtNLM"/>
    </source>
</evidence>
<evidence type="ECO:0000313" key="1">
    <source>
        <dbReference type="EMBL" id="OBP70459.1"/>
    </source>
</evidence>
<dbReference type="AlphaFoldDB" id="A0A1A5HU22"/>
<dbReference type="GeneID" id="66683001"/>
<sequence>MAMVTRRQFRMRHWTIHGSASIVIATVLGACQSAPTPDKMSRTTVETAPADLQLLCAGEAAKASGVDSSKALPTSSRKLDSKSYQVELNVAGKPTSCIVDTDGKVASVQPA</sequence>
<dbReference type="PROSITE" id="PS51257">
    <property type="entry name" value="PROKAR_LIPOPROTEIN"/>
    <property type="match status" value="1"/>
</dbReference>
<evidence type="ECO:0000313" key="2">
    <source>
        <dbReference type="Proteomes" id="UP000093748"/>
    </source>
</evidence>
<dbReference type="EMBL" id="LZTJ01000033">
    <property type="protein sequence ID" value="OBP70459.1"/>
    <property type="molecule type" value="Genomic_DNA"/>
</dbReference>
<dbReference type="Proteomes" id="UP000093748">
    <property type="component" value="Unassembled WGS sequence"/>
</dbReference>
<comment type="caution">
    <text evidence="1">The sequence shown here is derived from an EMBL/GenBank/DDBJ whole genome shotgun (WGS) entry which is preliminary data.</text>
</comment>